<feature type="binding site" evidence="7">
    <location>
        <position position="119"/>
    </location>
    <ligand>
        <name>Zn(2+)</name>
        <dbReference type="ChEBI" id="CHEBI:29105"/>
    </ligand>
</feature>
<evidence type="ECO:0000256" key="5">
    <source>
        <dbReference type="ARBA" id="ARBA00023125"/>
    </source>
</evidence>
<dbReference type="InterPro" id="IPR002481">
    <property type="entry name" value="FUR"/>
</dbReference>
<evidence type="ECO:0000256" key="2">
    <source>
        <dbReference type="ARBA" id="ARBA00022491"/>
    </source>
</evidence>
<keyword evidence="5" id="KW-0238">DNA-binding</keyword>
<dbReference type="GO" id="GO:0003700">
    <property type="term" value="F:DNA-binding transcription factor activity"/>
    <property type="evidence" value="ECO:0007669"/>
    <property type="project" value="InterPro"/>
</dbReference>
<organism evidence="8 9">
    <name type="scientific">Termititenax aidoneus</name>
    <dbReference type="NCBI Taxonomy" id="2218524"/>
    <lineage>
        <taxon>Bacteria</taxon>
        <taxon>Bacillati</taxon>
        <taxon>Candidatus Margulisiibacteriota</taxon>
        <taxon>Candidatus Termititenacia</taxon>
        <taxon>Candidatus Termititenacales</taxon>
        <taxon>Candidatus Termititenacaceae</taxon>
        <taxon>Candidatus Termititenax</taxon>
    </lineage>
</organism>
<evidence type="ECO:0000256" key="1">
    <source>
        <dbReference type="ARBA" id="ARBA00007957"/>
    </source>
</evidence>
<dbReference type="Pfam" id="PF01475">
    <property type="entry name" value="FUR"/>
    <property type="match status" value="1"/>
</dbReference>
<dbReference type="Proteomes" id="UP000269352">
    <property type="component" value="Unassembled WGS sequence"/>
</dbReference>
<feature type="binding site" evidence="7">
    <location>
        <position position="83"/>
    </location>
    <ligand>
        <name>Zn(2+)</name>
        <dbReference type="ChEBI" id="CHEBI:29105"/>
    </ligand>
</feature>
<dbReference type="GO" id="GO:1900376">
    <property type="term" value="P:regulation of secondary metabolite biosynthetic process"/>
    <property type="evidence" value="ECO:0007669"/>
    <property type="project" value="TreeGrafter"/>
</dbReference>
<accession>A0A388TD91</accession>
<proteinExistence type="inferred from homology"/>
<name>A0A388TD91_TERA1</name>
<dbReference type="GO" id="GO:0008270">
    <property type="term" value="F:zinc ion binding"/>
    <property type="evidence" value="ECO:0007669"/>
    <property type="project" value="TreeGrafter"/>
</dbReference>
<evidence type="ECO:0000256" key="3">
    <source>
        <dbReference type="ARBA" id="ARBA00022833"/>
    </source>
</evidence>
<keyword evidence="2" id="KW-0678">Repressor</keyword>
<reference evidence="8 9" key="1">
    <citation type="journal article" date="2019" name="ISME J.">
        <title>Genome analyses of uncultured TG2/ZB3 bacteria in 'Margulisbacteria' specifically attached to ectosymbiotic spirochetes of protists in the termite gut.</title>
        <authorList>
            <person name="Utami Y.D."/>
            <person name="Kuwahara H."/>
            <person name="Igai K."/>
            <person name="Murakami T."/>
            <person name="Sugaya K."/>
            <person name="Morikawa T."/>
            <person name="Nagura Y."/>
            <person name="Yuki M."/>
            <person name="Deevong P."/>
            <person name="Inoue T."/>
            <person name="Kihara K."/>
            <person name="Lo N."/>
            <person name="Yamada A."/>
            <person name="Ohkuma M."/>
            <person name="Hongoh Y."/>
        </authorList>
    </citation>
    <scope>NUCLEOTIDE SEQUENCE [LARGE SCALE GENOMIC DNA]</scope>
    <source>
        <strain evidence="8">NkOx7-01</strain>
    </source>
</reference>
<keyword evidence="9" id="KW-1185">Reference proteome</keyword>
<keyword evidence="3 7" id="KW-0862">Zinc</keyword>
<dbReference type="PANTHER" id="PTHR33202">
    <property type="entry name" value="ZINC UPTAKE REGULATION PROTEIN"/>
    <property type="match status" value="1"/>
</dbReference>
<feature type="binding site" evidence="7">
    <location>
        <position position="86"/>
    </location>
    <ligand>
        <name>Zn(2+)</name>
        <dbReference type="ChEBI" id="CHEBI:29105"/>
    </ligand>
</feature>
<dbReference type="AlphaFoldDB" id="A0A388TD91"/>
<evidence type="ECO:0000256" key="4">
    <source>
        <dbReference type="ARBA" id="ARBA00023015"/>
    </source>
</evidence>
<dbReference type="SUPFAM" id="SSF46785">
    <property type="entry name" value="Winged helix' DNA-binding domain"/>
    <property type="match status" value="1"/>
</dbReference>
<dbReference type="EMBL" id="BGZN01000043">
    <property type="protein sequence ID" value="GBR74372.1"/>
    <property type="molecule type" value="Genomic_DNA"/>
</dbReference>
<comment type="similarity">
    <text evidence="1">Belongs to the Fur family.</text>
</comment>
<dbReference type="Gene3D" id="1.10.10.10">
    <property type="entry name" value="Winged helix-like DNA-binding domain superfamily/Winged helix DNA-binding domain"/>
    <property type="match status" value="1"/>
</dbReference>
<keyword evidence="4" id="KW-0805">Transcription regulation</keyword>
<evidence type="ECO:0000256" key="7">
    <source>
        <dbReference type="PIRSR" id="PIRSR602481-1"/>
    </source>
</evidence>
<keyword evidence="7" id="KW-0479">Metal-binding</keyword>
<protein>
    <submittedName>
        <fullName evidence="8">Ferric uptake regulation protein</fullName>
    </submittedName>
</protein>
<evidence type="ECO:0000313" key="9">
    <source>
        <dbReference type="Proteomes" id="UP000269352"/>
    </source>
</evidence>
<evidence type="ECO:0000313" key="8">
    <source>
        <dbReference type="EMBL" id="GBR74372.1"/>
    </source>
</evidence>
<dbReference type="GO" id="GO:0000976">
    <property type="term" value="F:transcription cis-regulatory region binding"/>
    <property type="evidence" value="ECO:0007669"/>
    <property type="project" value="TreeGrafter"/>
</dbReference>
<dbReference type="CDD" id="cd07153">
    <property type="entry name" value="Fur_like"/>
    <property type="match status" value="1"/>
</dbReference>
<dbReference type="InterPro" id="IPR036388">
    <property type="entry name" value="WH-like_DNA-bd_sf"/>
</dbReference>
<feature type="binding site" evidence="7">
    <location>
        <position position="122"/>
    </location>
    <ligand>
        <name>Zn(2+)</name>
        <dbReference type="ChEBI" id="CHEBI:29105"/>
    </ligand>
</feature>
<comment type="cofactor">
    <cofactor evidence="7">
        <name>Zn(2+)</name>
        <dbReference type="ChEBI" id="CHEBI:29105"/>
    </cofactor>
    <text evidence="7">Binds 1 zinc ion per subunit.</text>
</comment>
<dbReference type="PANTHER" id="PTHR33202:SF7">
    <property type="entry name" value="FERRIC UPTAKE REGULATION PROTEIN"/>
    <property type="match status" value="1"/>
</dbReference>
<keyword evidence="6" id="KW-0804">Transcription</keyword>
<dbReference type="Gene3D" id="3.30.1490.190">
    <property type="match status" value="1"/>
</dbReference>
<sequence length="151" mass="16770">MGATRNYSKKREAVLEAVRATKCHPSARWIYEQVKPKLPDISLGTVYRNIKVCREEGLLASVGVVNNEERFDGIVEPHQHAICTKCGSIIDIESAAPSSQPNLDGFAVDSRRTVFYGVCAKCGGQEKNWLKKFRRFGRLAGKFGKKQKGGI</sequence>
<comment type="caution">
    <text evidence="8">The sequence shown here is derived from an EMBL/GenBank/DDBJ whole genome shotgun (WGS) entry which is preliminary data.</text>
</comment>
<evidence type="ECO:0000256" key="6">
    <source>
        <dbReference type="ARBA" id="ARBA00023163"/>
    </source>
</evidence>
<dbReference type="InterPro" id="IPR036390">
    <property type="entry name" value="WH_DNA-bd_sf"/>
</dbReference>
<gene>
    <name evidence="8" type="primary">fur</name>
    <name evidence="8" type="ORF">NO1_1560</name>
</gene>
<dbReference type="InterPro" id="IPR043135">
    <property type="entry name" value="Fur_C"/>
</dbReference>
<dbReference type="GO" id="GO:0045892">
    <property type="term" value="P:negative regulation of DNA-templated transcription"/>
    <property type="evidence" value="ECO:0007669"/>
    <property type="project" value="TreeGrafter"/>
</dbReference>